<gene>
    <name evidence="1" type="ORF">HJG60_010345</name>
</gene>
<name>A0A834AYH2_9CHIR</name>
<reference evidence="1 2" key="1">
    <citation type="journal article" date="2020" name="Nature">
        <title>Six reference-quality genomes reveal evolution of bat adaptations.</title>
        <authorList>
            <person name="Jebb D."/>
            <person name="Huang Z."/>
            <person name="Pippel M."/>
            <person name="Hughes G.M."/>
            <person name="Lavrichenko K."/>
            <person name="Devanna P."/>
            <person name="Winkler S."/>
            <person name="Jermiin L.S."/>
            <person name="Skirmuntt E.C."/>
            <person name="Katzourakis A."/>
            <person name="Burkitt-Gray L."/>
            <person name="Ray D.A."/>
            <person name="Sullivan K.A.M."/>
            <person name="Roscito J.G."/>
            <person name="Kirilenko B.M."/>
            <person name="Davalos L.M."/>
            <person name="Corthals A.P."/>
            <person name="Power M.L."/>
            <person name="Jones G."/>
            <person name="Ransome R.D."/>
            <person name="Dechmann D.K.N."/>
            <person name="Locatelli A.G."/>
            <person name="Puechmaille S.J."/>
            <person name="Fedrigo O."/>
            <person name="Jarvis E.D."/>
            <person name="Hiller M."/>
            <person name="Vernes S.C."/>
            <person name="Myers E.W."/>
            <person name="Teeling E.C."/>
        </authorList>
    </citation>
    <scope>NUCLEOTIDE SEQUENCE [LARGE SCALE GENOMIC DNA]</scope>
    <source>
        <strain evidence="1">Bat1K_MPI-CBG_1</strain>
    </source>
</reference>
<dbReference type="EMBL" id="JABVXQ010000003">
    <property type="protein sequence ID" value="KAF6120008.1"/>
    <property type="molecule type" value="Genomic_DNA"/>
</dbReference>
<evidence type="ECO:0000313" key="2">
    <source>
        <dbReference type="Proteomes" id="UP000664940"/>
    </source>
</evidence>
<protein>
    <submittedName>
        <fullName evidence="1">Uncharacterized protein</fullName>
    </submittedName>
</protein>
<accession>A0A834AYH2</accession>
<comment type="caution">
    <text evidence="1">The sequence shown here is derived from an EMBL/GenBank/DDBJ whole genome shotgun (WGS) entry which is preliminary data.</text>
</comment>
<organism evidence="1 2">
    <name type="scientific">Phyllostomus discolor</name>
    <name type="common">pale spear-nosed bat</name>
    <dbReference type="NCBI Taxonomy" id="89673"/>
    <lineage>
        <taxon>Eukaryota</taxon>
        <taxon>Metazoa</taxon>
        <taxon>Chordata</taxon>
        <taxon>Craniata</taxon>
        <taxon>Vertebrata</taxon>
        <taxon>Euteleostomi</taxon>
        <taxon>Mammalia</taxon>
        <taxon>Eutheria</taxon>
        <taxon>Laurasiatheria</taxon>
        <taxon>Chiroptera</taxon>
        <taxon>Yangochiroptera</taxon>
        <taxon>Phyllostomidae</taxon>
        <taxon>Phyllostominae</taxon>
        <taxon>Phyllostomus</taxon>
    </lineage>
</organism>
<proteinExistence type="predicted"/>
<dbReference type="AlphaFoldDB" id="A0A834AYH2"/>
<evidence type="ECO:0000313" key="1">
    <source>
        <dbReference type="EMBL" id="KAF6120008.1"/>
    </source>
</evidence>
<dbReference type="Proteomes" id="UP000664940">
    <property type="component" value="Unassembled WGS sequence"/>
</dbReference>
<sequence>MGSFVVRASKGARGFLPWFAPLSCSFFTVLHSIRWCSVPAVCPARAALGDLAAWPGPRGHFTLVLLTWTQHAPELAFTPAPHTVGMSTPQPQPACAPEGVSRDLPSMVTAKPRLPFTVAPQPPACPTPSLGSPGLSGVVSSTGKGCTFTLLAS</sequence>